<reference evidence="3" key="1">
    <citation type="journal article" date="2019" name="Int. J. Syst. Evol. Microbiol.">
        <title>The Global Catalogue of Microorganisms (GCM) 10K type strain sequencing project: providing services to taxonomists for standard genome sequencing and annotation.</title>
        <authorList>
            <consortium name="The Broad Institute Genomics Platform"/>
            <consortium name="The Broad Institute Genome Sequencing Center for Infectious Disease"/>
            <person name="Wu L."/>
            <person name="Ma J."/>
        </authorList>
    </citation>
    <scope>NUCLEOTIDE SEQUENCE [LARGE SCALE GENOMIC DNA]</scope>
    <source>
        <strain evidence="3">KCTC 22245</strain>
    </source>
</reference>
<evidence type="ECO:0000313" key="2">
    <source>
        <dbReference type="EMBL" id="MFC3303431.1"/>
    </source>
</evidence>
<evidence type="ECO:0000313" key="3">
    <source>
        <dbReference type="Proteomes" id="UP001595607"/>
    </source>
</evidence>
<keyword evidence="1" id="KW-0472">Membrane</keyword>
<evidence type="ECO:0000256" key="1">
    <source>
        <dbReference type="SAM" id="Phobius"/>
    </source>
</evidence>
<evidence type="ECO:0008006" key="4">
    <source>
        <dbReference type="Google" id="ProtNLM"/>
    </source>
</evidence>
<gene>
    <name evidence="2" type="ORF">ACFONP_11885</name>
</gene>
<feature type="transmembrane region" description="Helical" evidence="1">
    <location>
        <begin position="7"/>
        <end position="28"/>
    </location>
</feature>
<organism evidence="2 3">
    <name type="scientific">Parvularcula lutaonensis</name>
    <dbReference type="NCBI Taxonomy" id="491923"/>
    <lineage>
        <taxon>Bacteria</taxon>
        <taxon>Pseudomonadati</taxon>
        <taxon>Pseudomonadota</taxon>
        <taxon>Alphaproteobacteria</taxon>
        <taxon>Parvularculales</taxon>
        <taxon>Parvularculaceae</taxon>
        <taxon>Parvularcula</taxon>
    </lineage>
</organism>
<protein>
    <recommendedName>
        <fullName evidence="4">Erythromycin esterase family protein</fullName>
    </recommendedName>
</protein>
<dbReference type="RefSeq" id="WP_189576002.1">
    <property type="nucleotide sequence ID" value="NZ_BMXU01000002.1"/>
</dbReference>
<proteinExistence type="predicted"/>
<dbReference type="Proteomes" id="UP001595607">
    <property type="component" value="Unassembled WGS sequence"/>
</dbReference>
<dbReference type="Gene3D" id="3.30.1870.10">
    <property type="entry name" value="EreA-like, domain 2"/>
    <property type="match status" value="1"/>
</dbReference>
<dbReference type="SUPFAM" id="SSF159501">
    <property type="entry name" value="EreA/ChaN-like"/>
    <property type="match status" value="1"/>
</dbReference>
<keyword evidence="1" id="KW-1133">Transmembrane helix</keyword>
<sequence length="412" mass="45266">MRSLLSLLRWSGIFVLLSTAALLLFPLIPVAKDSLTAGKARHYLSENAVPLDLEREDAGLRFGRPFYEHSLFLLSEIHGYAAMQDLDLALLTHLREKTGLRIYLGEFTPAQAEAFNRLVLEGKEPAARAVFDAWAQDTRQWGNREFFAKLQKIRALNNSLPEDSRIVFIGIDGPQDPEDAAAMLRTMASNISPGFGSTSAIRAINRALMEEGFRRQMTGRRYDSILPNIDLLMGLPNAHDQQFYGLWGLGHGAEVRINGYEPLARRLNGEEGPFENAVGTILALCLSDCFAMMPARGLPSVLQGKAGEAYALLPMNLDNPYLTRIRGADEIARALGDSDGLLVELDLPDSPYREGKRLMKTDGFLALVQAVDIEGSAAEAYDAVIFLQGSPALTPWSGAAYNVSGARQAIRE</sequence>
<keyword evidence="3" id="KW-1185">Reference proteome</keyword>
<keyword evidence="1" id="KW-0812">Transmembrane</keyword>
<dbReference type="EMBL" id="JBHRVA010000003">
    <property type="protein sequence ID" value="MFC3303431.1"/>
    <property type="molecule type" value="Genomic_DNA"/>
</dbReference>
<accession>A0ABV7MDZ4</accession>
<comment type="caution">
    <text evidence="2">The sequence shown here is derived from an EMBL/GenBank/DDBJ whole genome shotgun (WGS) entry which is preliminary data.</text>
</comment>
<name>A0ABV7MDZ4_9PROT</name>